<evidence type="ECO:0000313" key="5">
    <source>
        <dbReference type="Proteomes" id="UP000005238"/>
    </source>
</evidence>
<dbReference type="InterPro" id="IPR010987">
    <property type="entry name" value="Glutathione-S-Trfase_C-like"/>
</dbReference>
<dbReference type="InParanoid" id="H3GCG6"/>
<dbReference type="Pfam" id="PF14497">
    <property type="entry name" value="GST_C_3"/>
    <property type="match status" value="2"/>
</dbReference>
<evidence type="ECO:0000259" key="2">
    <source>
        <dbReference type="PROSITE" id="PS50404"/>
    </source>
</evidence>
<evidence type="ECO:0000259" key="3">
    <source>
        <dbReference type="PROSITE" id="PS50405"/>
    </source>
</evidence>
<feature type="signal peptide" evidence="1">
    <location>
        <begin position="1"/>
        <end position="23"/>
    </location>
</feature>
<dbReference type="PANTHER" id="PTHR11571">
    <property type="entry name" value="GLUTATHIONE S-TRANSFERASE"/>
    <property type="match status" value="1"/>
</dbReference>
<dbReference type="FunFam" id="1.20.1050.10:FF:000030">
    <property type="entry name" value="Glutathione S-transferase S1"/>
    <property type="match status" value="2"/>
</dbReference>
<dbReference type="VEuPathDB" id="FungiDB:KRP23_7409"/>
<dbReference type="VEuPathDB" id="FungiDB:KRP22_607"/>
<dbReference type="InterPro" id="IPR004045">
    <property type="entry name" value="Glutathione_S-Trfase_N"/>
</dbReference>
<dbReference type="PANTHER" id="PTHR11571:SF150">
    <property type="entry name" value="GLUTATHIONE S-TRANSFERASE"/>
    <property type="match status" value="1"/>
</dbReference>
<reference evidence="4" key="2">
    <citation type="submission" date="2015-06" db="UniProtKB">
        <authorList>
            <consortium name="EnsemblProtists"/>
        </authorList>
    </citation>
    <scope>IDENTIFICATION</scope>
    <source>
        <strain evidence="4">Pr102</strain>
    </source>
</reference>
<dbReference type="Gene3D" id="1.20.1050.10">
    <property type="match status" value="2"/>
</dbReference>
<feature type="domain" description="GST C-terminal" evidence="3">
    <location>
        <begin position="316"/>
        <end position="433"/>
    </location>
</feature>
<dbReference type="SUPFAM" id="SSF47616">
    <property type="entry name" value="GST C-terminal domain-like"/>
    <property type="match status" value="2"/>
</dbReference>
<dbReference type="CDD" id="cd03039">
    <property type="entry name" value="GST_N_Sigma_like"/>
    <property type="match status" value="2"/>
</dbReference>
<dbReference type="InterPro" id="IPR036282">
    <property type="entry name" value="Glutathione-S-Trfase_C_sf"/>
</dbReference>
<keyword evidence="5" id="KW-1185">Reference proteome</keyword>
<organism evidence="4 5">
    <name type="scientific">Phytophthora ramorum</name>
    <name type="common">Sudden oak death agent</name>
    <dbReference type="NCBI Taxonomy" id="164328"/>
    <lineage>
        <taxon>Eukaryota</taxon>
        <taxon>Sar</taxon>
        <taxon>Stramenopiles</taxon>
        <taxon>Oomycota</taxon>
        <taxon>Peronosporomycetes</taxon>
        <taxon>Peronosporales</taxon>
        <taxon>Peronosporaceae</taxon>
        <taxon>Phytophthora</taxon>
    </lineage>
</organism>
<dbReference type="SFLD" id="SFLDG01205">
    <property type="entry name" value="AMPS.1"/>
    <property type="match status" value="2"/>
</dbReference>
<dbReference type="STRING" id="164328.H3GCG6"/>
<dbReference type="HOGENOM" id="CLU_039475_8_0_1"/>
<accession>H3GCG6</accession>
<dbReference type="EnsemblProtists" id="Phyra73139">
    <property type="protein sequence ID" value="Phyra73139"/>
    <property type="gene ID" value="Phyra73139"/>
</dbReference>
<sequence>MNQFGLVAVTAVLVALYHNYLAPQPTVYMAPSQLKITYFAGAGRAELSRLILSVGNVSFEDERLDREAFLALKPSLPLGQVPVLEVDGTTYSQSMAIARYAAKLSGLYPQDPAQCLRIDMVSESLIDVKTLVSEITYRAPDEATKAEKTQKLLEESVPKTLNLLEGFVQPGPFFLGGTMTYADLQLFDLVKNGLGNFAGFSLDKYPKLTGLVAKVETNTNVAAYLAKHQKLPVTGPPQLKLTYFDGKGRAELTRMLFHYGGVAFTDERVAHADFAALKPALPFGQVPVLGVDGTTYSQSMAIACYAAKLSGLYPSDPVEALKADMFSCSLVDLEGPFIDFMFKTQDEAEKAQKKKVFIEEAVPKLLAALEKLVAGKFILGDKLSFADLQFLDFVDNKMKWAFPDFTVDSFSKLAALLNNVKAEPKIAAYLSKQ</sequence>
<proteinExistence type="predicted"/>
<dbReference type="SUPFAM" id="SSF52833">
    <property type="entry name" value="Thioredoxin-like"/>
    <property type="match status" value="2"/>
</dbReference>
<feature type="domain" description="GST N-terminal" evidence="2">
    <location>
        <begin position="32"/>
        <end position="109"/>
    </location>
</feature>
<protein>
    <recommendedName>
        <fullName evidence="6">Glutathione transferase</fullName>
    </recommendedName>
</protein>
<dbReference type="Pfam" id="PF02798">
    <property type="entry name" value="GST_N"/>
    <property type="match status" value="2"/>
</dbReference>
<dbReference type="CDD" id="cd03192">
    <property type="entry name" value="GST_C_Sigma_like"/>
    <property type="match status" value="2"/>
</dbReference>
<dbReference type="InterPro" id="IPR004046">
    <property type="entry name" value="GST_C"/>
</dbReference>
<keyword evidence="1" id="KW-0732">Signal</keyword>
<dbReference type="InterPro" id="IPR036249">
    <property type="entry name" value="Thioredoxin-like_sf"/>
</dbReference>
<dbReference type="GO" id="GO:0004364">
    <property type="term" value="F:glutathione transferase activity"/>
    <property type="evidence" value="ECO:0000318"/>
    <property type="project" value="GO_Central"/>
</dbReference>
<feature type="chain" id="PRO_5003586920" description="Glutathione transferase" evidence="1">
    <location>
        <begin position="24"/>
        <end position="433"/>
    </location>
</feature>
<dbReference type="Gene3D" id="3.40.30.10">
    <property type="entry name" value="Glutaredoxin"/>
    <property type="match status" value="2"/>
</dbReference>
<dbReference type="PROSITE" id="PS50405">
    <property type="entry name" value="GST_CTER"/>
    <property type="match status" value="2"/>
</dbReference>
<dbReference type="VEuPathDB" id="FungiDB:KRP23_7408"/>
<dbReference type="eggNOG" id="KOG1695">
    <property type="taxonomic scope" value="Eukaryota"/>
</dbReference>
<dbReference type="FunFam" id="3.40.30.10:FF:000035">
    <property type="entry name" value="hematopoietic prostaglandin D synthase"/>
    <property type="match status" value="1"/>
</dbReference>
<dbReference type="PROSITE" id="PS50404">
    <property type="entry name" value="GST_NTER"/>
    <property type="match status" value="2"/>
</dbReference>
<dbReference type="SFLD" id="SFLDG00363">
    <property type="entry name" value="AMPS_(cytGST):_Alpha-__Mu-__Pi"/>
    <property type="match status" value="2"/>
</dbReference>
<dbReference type="InterPro" id="IPR050213">
    <property type="entry name" value="GST_superfamily"/>
</dbReference>
<feature type="domain" description="GST N-terminal" evidence="2">
    <location>
        <begin position="237"/>
        <end position="314"/>
    </location>
</feature>
<dbReference type="EMBL" id="DS565999">
    <property type="status" value="NOT_ANNOTATED_CDS"/>
    <property type="molecule type" value="Genomic_DNA"/>
</dbReference>
<evidence type="ECO:0008006" key="6">
    <source>
        <dbReference type="Google" id="ProtNLM"/>
    </source>
</evidence>
<evidence type="ECO:0000313" key="4">
    <source>
        <dbReference type="EnsemblProtists" id="Phyra73139"/>
    </source>
</evidence>
<dbReference type="GO" id="GO:0006749">
    <property type="term" value="P:glutathione metabolic process"/>
    <property type="evidence" value="ECO:0000318"/>
    <property type="project" value="GO_Central"/>
</dbReference>
<dbReference type="OMA" id="ETTHTSY"/>
<dbReference type="AlphaFoldDB" id="H3GCG6"/>
<reference evidence="5" key="1">
    <citation type="journal article" date="2006" name="Science">
        <title>Phytophthora genome sequences uncover evolutionary origins and mechanisms of pathogenesis.</title>
        <authorList>
            <person name="Tyler B.M."/>
            <person name="Tripathy S."/>
            <person name="Zhang X."/>
            <person name="Dehal P."/>
            <person name="Jiang R.H."/>
            <person name="Aerts A."/>
            <person name="Arredondo F.D."/>
            <person name="Baxter L."/>
            <person name="Bensasson D."/>
            <person name="Beynon J.L."/>
            <person name="Chapman J."/>
            <person name="Damasceno C.M."/>
            <person name="Dorrance A.E."/>
            <person name="Dou D."/>
            <person name="Dickerman A.W."/>
            <person name="Dubchak I.L."/>
            <person name="Garbelotto M."/>
            <person name="Gijzen M."/>
            <person name="Gordon S.G."/>
            <person name="Govers F."/>
            <person name="Grunwald N.J."/>
            <person name="Huang W."/>
            <person name="Ivors K.L."/>
            <person name="Jones R.W."/>
            <person name="Kamoun S."/>
            <person name="Krampis K."/>
            <person name="Lamour K.H."/>
            <person name="Lee M.K."/>
            <person name="McDonald W.H."/>
            <person name="Medina M."/>
            <person name="Meijer H.J."/>
            <person name="Nordberg E.K."/>
            <person name="Maclean D.J."/>
            <person name="Ospina-Giraldo M.D."/>
            <person name="Morris P.F."/>
            <person name="Phuntumart V."/>
            <person name="Putnam N.H."/>
            <person name="Rash S."/>
            <person name="Rose J.K."/>
            <person name="Sakihama Y."/>
            <person name="Salamov A.A."/>
            <person name="Savidor A."/>
            <person name="Scheuring C.F."/>
            <person name="Smith B.M."/>
            <person name="Sobral B.W."/>
            <person name="Terry A."/>
            <person name="Torto-Alalibo T.A."/>
            <person name="Win J."/>
            <person name="Xu Z."/>
            <person name="Zhang H."/>
            <person name="Grigoriev I.V."/>
            <person name="Rokhsar D.S."/>
            <person name="Boore J.L."/>
        </authorList>
    </citation>
    <scope>NUCLEOTIDE SEQUENCE [LARGE SCALE GENOMIC DNA]</scope>
    <source>
        <strain evidence="5">Pr102</strain>
    </source>
</reference>
<dbReference type="Proteomes" id="UP000005238">
    <property type="component" value="Unassembled WGS sequence"/>
</dbReference>
<feature type="domain" description="GST C-terminal" evidence="3">
    <location>
        <begin position="111"/>
        <end position="233"/>
    </location>
</feature>
<dbReference type="SFLD" id="SFLDS00019">
    <property type="entry name" value="Glutathione_Transferase_(cytos"/>
    <property type="match status" value="2"/>
</dbReference>
<name>H3GCG6_PHYRM</name>
<evidence type="ECO:0000256" key="1">
    <source>
        <dbReference type="SAM" id="SignalP"/>
    </source>
</evidence>
<dbReference type="InterPro" id="IPR040079">
    <property type="entry name" value="Glutathione_S-Trfase"/>
</dbReference>
<dbReference type="VEuPathDB" id="FungiDB:KRP22_606"/>